<feature type="transmembrane region" description="Helical" evidence="1">
    <location>
        <begin position="94"/>
        <end position="120"/>
    </location>
</feature>
<dbReference type="AlphaFoldDB" id="A0A1S8CU09"/>
<feature type="transmembrane region" description="Helical" evidence="1">
    <location>
        <begin position="69"/>
        <end position="87"/>
    </location>
</feature>
<evidence type="ECO:0000313" key="2">
    <source>
        <dbReference type="EMBL" id="ONG38529.1"/>
    </source>
</evidence>
<keyword evidence="1" id="KW-0472">Membrane</keyword>
<dbReference type="STRING" id="1907941.BKE30_12300"/>
<reference evidence="2 3" key="1">
    <citation type="submission" date="2016-10" db="EMBL/GenBank/DDBJ databases">
        <title>Draft Genome sequence of Alkanindiges sp. strain H1.</title>
        <authorList>
            <person name="Subhash Y."/>
            <person name="Lee S."/>
        </authorList>
    </citation>
    <scope>NUCLEOTIDE SEQUENCE [LARGE SCALE GENOMIC DNA]</scope>
    <source>
        <strain evidence="2 3">H1</strain>
    </source>
</reference>
<dbReference type="EMBL" id="MLCN01000032">
    <property type="protein sequence ID" value="ONG38529.1"/>
    <property type="molecule type" value="Genomic_DNA"/>
</dbReference>
<sequence length="143" mass="16436">MAIFRVFGGDLEETDQGSIGTRSDLFLEAYSFFLKNPISGIGLGNFKAYSVYGFDYPHNAHLEVFTENGLFIGIIYLLFIAYGLFISKSFLRIIIFYFLLVCTFSGDLGYLRFAFIFILLSICINKESKKDDFKYSQKYLHKS</sequence>
<protein>
    <recommendedName>
        <fullName evidence="4">O-antigen ligase-like membrane protein</fullName>
    </recommendedName>
</protein>
<proteinExistence type="predicted"/>
<dbReference type="Proteomes" id="UP000192132">
    <property type="component" value="Unassembled WGS sequence"/>
</dbReference>
<evidence type="ECO:0000313" key="3">
    <source>
        <dbReference type="Proteomes" id="UP000192132"/>
    </source>
</evidence>
<keyword evidence="1" id="KW-0812">Transmembrane</keyword>
<gene>
    <name evidence="2" type="ORF">BKE30_12300</name>
</gene>
<evidence type="ECO:0008006" key="4">
    <source>
        <dbReference type="Google" id="ProtNLM"/>
    </source>
</evidence>
<keyword evidence="1" id="KW-1133">Transmembrane helix</keyword>
<comment type="caution">
    <text evidence="2">The sequence shown here is derived from an EMBL/GenBank/DDBJ whole genome shotgun (WGS) entry which is preliminary data.</text>
</comment>
<keyword evidence="3" id="KW-1185">Reference proteome</keyword>
<accession>A0A1S8CU09</accession>
<name>A0A1S8CU09_9GAMM</name>
<evidence type="ECO:0000256" key="1">
    <source>
        <dbReference type="SAM" id="Phobius"/>
    </source>
</evidence>
<organism evidence="2 3">
    <name type="scientific">Alkanindiges hydrocarboniclasticus</name>
    <dbReference type="NCBI Taxonomy" id="1907941"/>
    <lineage>
        <taxon>Bacteria</taxon>
        <taxon>Pseudomonadati</taxon>
        <taxon>Pseudomonadota</taxon>
        <taxon>Gammaproteobacteria</taxon>
        <taxon>Moraxellales</taxon>
        <taxon>Moraxellaceae</taxon>
        <taxon>Alkanindiges</taxon>
    </lineage>
</organism>